<organism evidence="2 3">
    <name type="scientific">Trametes coccinea (strain BRFM310)</name>
    <name type="common">Pycnoporus coccineus</name>
    <dbReference type="NCBI Taxonomy" id="1353009"/>
    <lineage>
        <taxon>Eukaryota</taxon>
        <taxon>Fungi</taxon>
        <taxon>Dikarya</taxon>
        <taxon>Basidiomycota</taxon>
        <taxon>Agaricomycotina</taxon>
        <taxon>Agaricomycetes</taxon>
        <taxon>Polyporales</taxon>
        <taxon>Polyporaceae</taxon>
        <taxon>Trametes</taxon>
    </lineage>
</organism>
<evidence type="ECO:0000313" key="3">
    <source>
        <dbReference type="Proteomes" id="UP000193067"/>
    </source>
</evidence>
<evidence type="ECO:0000313" key="2">
    <source>
        <dbReference type="EMBL" id="OSC99976.1"/>
    </source>
</evidence>
<dbReference type="Proteomes" id="UP000193067">
    <property type="component" value="Unassembled WGS sequence"/>
</dbReference>
<keyword evidence="1" id="KW-0732">Signal</keyword>
<keyword evidence="3" id="KW-1185">Reference proteome</keyword>
<accession>A0A1Y2IFU8</accession>
<gene>
    <name evidence="2" type="ORF">PYCCODRAFT_1426788</name>
</gene>
<proteinExistence type="predicted"/>
<feature type="chain" id="PRO_5013073390" evidence="1">
    <location>
        <begin position="23"/>
        <end position="301"/>
    </location>
</feature>
<evidence type="ECO:0000256" key="1">
    <source>
        <dbReference type="SAM" id="SignalP"/>
    </source>
</evidence>
<protein>
    <submittedName>
        <fullName evidence="2">Uncharacterized protein</fullName>
    </submittedName>
</protein>
<dbReference type="AlphaFoldDB" id="A0A1Y2IFU8"/>
<sequence length="301" mass="32883">MIPIAFLELAILVLEIAKTALAVCPVPGLSAVVEALLGLAKKFKVFETNEQAVQELIGRLNGLLVDFDAVALSARRCSSFWLIPEPDHPAEVDSDGQRSPLEELIGTLRVYVPIDIQLQVILCNAIDLQSNGALHRLLRSAEDRRCIQQLKEEVGRILAQFTASPTSGRDDKNNRSLCGSYIEALLHDFAQRFGPLRCQAADIYRELAALHSLAVKNPYYNARAAPTTLPSAQAVHPLVPTDGSAYLNLASSLPLSGYPLFDLTITILFGKSASNCSFNDPRRYLQSTPRGSPRSSVQYLA</sequence>
<feature type="signal peptide" evidence="1">
    <location>
        <begin position="1"/>
        <end position="22"/>
    </location>
</feature>
<name>A0A1Y2IFU8_TRAC3</name>
<dbReference type="EMBL" id="KZ084122">
    <property type="protein sequence ID" value="OSC99976.1"/>
    <property type="molecule type" value="Genomic_DNA"/>
</dbReference>
<reference evidence="2 3" key="1">
    <citation type="journal article" date="2015" name="Biotechnol. Biofuels">
        <title>Enhanced degradation of softwood versus hardwood by the white-rot fungus Pycnoporus coccineus.</title>
        <authorList>
            <person name="Couturier M."/>
            <person name="Navarro D."/>
            <person name="Chevret D."/>
            <person name="Henrissat B."/>
            <person name="Piumi F."/>
            <person name="Ruiz-Duenas F.J."/>
            <person name="Martinez A.T."/>
            <person name="Grigoriev I.V."/>
            <person name="Riley R."/>
            <person name="Lipzen A."/>
            <person name="Berrin J.G."/>
            <person name="Master E.R."/>
            <person name="Rosso M.N."/>
        </authorList>
    </citation>
    <scope>NUCLEOTIDE SEQUENCE [LARGE SCALE GENOMIC DNA]</scope>
    <source>
        <strain evidence="2 3">BRFM310</strain>
    </source>
</reference>